<gene>
    <name evidence="2" type="ordered locus">Fleli_0936</name>
</gene>
<dbReference type="EMBL" id="CP003345">
    <property type="protein sequence ID" value="AFM03390.1"/>
    <property type="molecule type" value="Genomic_DNA"/>
</dbReference>
<organism evidence="2 3">
    <name type="scientific">Bernardetia litoralis (strain ATCC 23117 / DSM 6794 / NBRC 15988 / NCIMB 1366 / Fx l1 / Sio-4)</name>
    <name type="common">Flexibacter litoralis</name>
    <dbReference type="NCBI Taxonomy" id="880071"/>
    <lineage>
        <taxon>Bacteria</taxon>
        <taxon>Pseudomonadati</taxon>
        <taxon>Bacteroidota</taxon>
        <taxon>Cytophagia</taxon>
        <taxon>Cytophagales</taxon>
        <taxon>Bernardetiaceae</taxon>
        <taxon>Bernardetia</taxon>
    </lineage>
</organism>
<feature type="coiled-coil region" evidence="1">
    <location>
        <begin position="73"/>
        <end position="100"/>
    </location>
</feature>
<evidence type="ECO:0000313" key="2">
    <source>
        <dbReference type="EMBL" id="AFM03390.1"/>
    </source>
</evidence>
<proteinExistence type="predicted"/>
<dbReference type="KEGG" id="fli:Fleli_0936"/>
<name>I4AHF5_BERLS</name>
<dbReference type="Proteomes" id="UP000006054">
    <property type="component" value="Chromosome"/>
</dbReference>
<keyword evidence="1" id="KW-0175">Coiled coil</keyword>
<reference evidence="3" key="1">
    <citation type="submission" date="2012-06" db="EMBL/GenBank/DDBJ databases">
        <title>The complete genome of Flexibacter litoralis DSM 6794.</title>
        <authorList>
            <person name="Lucas S."/>
            <person name="Copeland A."/>
            <person name="Lapidus A."/>
            <person name="Glavina del Rio T."/>
            <person name="Dalin E."/>
            <person name="Tice H."/>
            <person name="Bruce D."/>
            <person name="Goodwin L."/>
            <person name="Pitluck S."/>
            <person name="Peters L."/>
            <person name="Ovchinnikova G."/>
            <person name="Lu M."/>
            <person name="Kyrpides N."/>
            <person name="Mavromatis K."/>
            <person name="Ivanova N."/>
            <person name="Brettin T."/>
            <person name="Detter J.C."/>
            <person name="Han C."/>
            <person name="Larimer F."/>
            <person name="Land M."/>
            <person name="Hauser L."/>
            <person name="Markowitz V."/>
            <person name="Cheng J.-F."/>
            <person name="Hugenholtz P."/>
            <person name="Woyke T."/>
            <person name="Wu D."/>
            <person name="Spring S."/>
            <person name="Lang E."/>
            <person name="Kopitz M."/>
            <person name="Brambilla E."/>
            <person name="Klenk H.-P."/>
            <person name="Eisen J.A."/>
        </authorList>
    </citation>
    <scope>NUCLEOTIDE SEQUENCE [LARGE SCALE GENOMIC DNA]</scope>
    <source>
        <strain evidence="3">ATCC 23117 / DSM 6794 / NBRC 15988 / NCIMB 1366 / Sio-4</strain>
    </source>
</reference>
<dbReference type="RefSeq" id="WP_014796848.1">
    <property type="nucleotide sequence ID" value="NC_018018.1"/>
</dbReference>
<sequence>MTPEETNLIKETVEYTKEAAKFAKETGITPVVKAASKEVFSYLGGLLTRKSQKDAVKAIEENPTDEKAAAKLEVVLESAIEDEEIEISALKAEIEKFKTLLAEHQPTANSNVQARISDSKNVISNSNIGNIGGSFRVGDNNGK</sequence>
<keyword evidence="3" id="KW-1185">Reference proteome</keyword>
<accession>I4AHF5</accession>
<dbReference type="HOGENOM" id="CLU_1803317_0_0_10"/>
<dbReference type="AlphaFoldDB" id="I4AHF5"/>
<evidence type="ECO:0000313" key="3">
    <source>
        <dbReference type="Proteomes" id="UP000006054"/>
    </source>
</evidence>
<evidence type="ECO:0000256" key="1">
    <source>
        <dbReference type="SAM" id="Coils"/>
    </source>
</evidence>
<protein>
    <submittedName>
        <fullName evidence="2">Uncharacterized protein</fullName>
    </submittedName>
</protein>